<dbReference type="RefSeq" id="WP_085217784.1">
    <property type="nucleotide sequence ID" value="NZ_LT840185.1"/>
</dbReference>
<reference evidence="3" key="1">
    <citation type="submission" date="2017-04" db="EMBL/GenBank/DDBJ databases">
        <authorList>
            <person name="Varghese N."/>
            <person name="Submissions S."/>
        </authorList>
    </citation>
    <scope>NUCLEOTIDE SEQUENCE [LARGE SCALE GENOMIC DNA]</scope>
    <source>
        <strain evidence="3">Dd16</strain>
    </source>
</reference>
<dbReference type="SUPFAM" id="SSF53474">
    <property type="entry name" value="alpha/beta-Hydrolases"/>
    <property type="match status" value="1"/>
</dbReference>
<evidence type="ECO:0000313" key="2">
    <source>
        <dbReference type="EMBL" id="SMF62462.1"/>
    </source>
</evidence>
<organism evidence="2 3">
    <name type="scientific">Allosphingosinicella indica</name>
    <dbReference type="NCBI Taxonomy" id="941907"/>
    <lineage>
        <taxon>Bacteria</taxon>
        <taxon>Pseudomonadati</taxon>
        <taxon>Pseudomonadota</taxon>
        <taxon>Alphaproteobacteria</taxon>
        <taxon>Sphingomonadales</taxon>
        <taxon>Sphingomonadaceae</taxon>
        <taxon>Allosphingosinicella</taxon>
    </lineage>
</organism>
<dbReference type="STRING" id="941907.SAMN06295910_0998"/>
<evidence type="ECO:0000313" key="3">
    <source>
        <dbReference type="Proteomes" id="UP000192934"/>
    </source>
</evidence>
<dbReference type="EMBL" id="LT840185">
    <property type="protein sequence ID" value="SMF62462.1"/>
    <property type="molecule type" value="Genomic_DNA"/>
</dbReference>
<gene>
    <name evidence="2" type="ORF">SAMN06295910_0998</name>
</gene>
<dbReference type="InterPro" id="IPR002925">
    <property type="entry name" value="Dienelactn_hydro"/>
</dbReference>
<sequence>MRPVAYDLAGTACEGLVSDAEGARIGVIVFPTVAGVSDHERDAAARLNAMGHTAFVADLYGTDTRDLPREAKFGLMNGLKADRAALRETLLAVRDVATAQPEFAGLRLAAAGFCFGGLCALDLARSGADLVAAASFHGLLTPSGIANPPIAARIAAFHGWDDPLARPDDVAAFGREMDAAGADWQLHAYGGTVHAFTNPQANDKPGGMAYNAAATRRAWGSLQSLLEET</sequence>
<dbReference type="Gene3D" id="3.40.50.1820">
    <property type="entry name" value="alpha/beta hydrolase"/>
    <property type="match status" value="1"/>
</dbReference>
<dbReference type="Proteomes" id="UP000192934">
    <property type="component" value="Chromosome I"/>
</dbReference>
<keyword evidence="3" id="KW-1185">Reference proteome</keyword>
<name>A0A1X7G239_9SPHN</name>
<dbReference type="Pfam" id="PF01738">
    <property type="entry name" value="DLH"/>
    <property type="match status" value="1"/>
</dbReference>
<dbReference type="OrthoDB" id="9787933at2"/>
<protein>
    <submittedName>
        <fullName evidence="2">Dienelactone hydrolase</fullName>
    </submittedName>
</protein>
<dbReference type="InterPro" id="IPR050261">
    <property type="entry name" value="FrsA_esterase"/>
</dbReference>
<feature type="domain" description="Dienelactone hydrolase" evidence="1">
    <location>
        <begin position="22"/>
        <end position="227"/>
    </location>
</feature>
<dbReference type="PANTHER" id="PTHR22946">
    <property type="entry name" value="DIENELACTONE HYDROLASE DOMAIN-CONTAINING PROTEIN-RELATED"/>
    <property type="match status" value="1"/>
</dbReference>
<accession>A0A1X7G239</accession>
<dbReference type="PANTHER" id="PTHR22946:SF0">
    <property type="entry name" value="DIENELACTONE HYDROLASE DOMAIN-CONTAINING PROTEIN"/>
    <property type="match status" value="1"/>
</dbReference>
<dbReference type="InterPro" id="IPR029058">
    <property type="entry name" value="AB_hydrolase_fold"/>
</dbReference>
<dbReference type="AlphaFoldDB" id="A0A1X7G239"/>
<keyword evidence="2" id="KW-0378">Hydrolase</keyword>
<proteinExistence type="predicted"/>
<dbReference type="GO" id="GO:0016787">
    <property type="term" value="F:hydrolase activity"/>
    <property type="evidence" value="ECO:0007669"/>
    <property type="project" value="UniProtKB-KW"/>
</dbReference>
<evidence type="ECO:0000259" key="1">
    <source>
        <dbReference type="Pfam" id="PF01738"/>
    </source>
</evidence>